<keyword evidence="1" id="KW-0812">Transmembrane</keyword>
<dbReference type="HOGENOM" id="CLU_3089826_0_0_1"/>
<keyword evidence="3" id="KW-1185">Reference proteome</keyword>
<accession>T1K5P6</accession>
<dbReference type="EnsemblMetazoa" id="tetur05g07040.1">
    <property type="protein sequence ID" value="tetur05g07040.1"/>
    <property type="gene ID" value="tetur05g07040"/>
</dbReference>
<reference evidence="3" key="1">
    <citation type="submission" date="2011-08" db="EMBL/GenBank/DDBJ databases">
        <authorList>
            <person name="Rombauts S."/>
        </authorList>
    </citation>
    <scope>NUCLEOTIDE SEQUENCE</scope>
    <source>
        <strain evidence="3">London</strain>
    </source>
</reference>
<keyword evidence="1" id="KW-0472">Membrane</keyword>
<organism evidence="2 3">
    <name type="scientific">Tetranychus urticae</name>
    <name type="common">Two-spotted spider mite</name>
    <dbReference type="NCBI Taxonomy" id="32264"/>
    <lineage>
        <taxon>Eukaryota</taxon>
        <taxon>Metazoa</taxon>
        <taxon>Ecdysozoa</taxon>
        <taxon>Arthropoda</taxon>
        <taxon>Chelicerata</taxon>
        <taxon>Arachnida</taxon>
        <taxon>Acari</taxon>
        <taxon>Acariformes</taxon>
        <taxon>Trombidiformes</taxon>
        <taxon>Prostigmata</taxon>
        <taxon>Eleutherengona</taxon>
        <taxon>Raphignathae</taxon>
        <taxon>Tetranychoidea</taxon>
        <taxon>Tetranychidae</taxon>
        <taxon>Tetranychus</taxon>
    </lineage>
</organism>
<reference evidence="2" key="2">
    <citation type="submission" date="2015-06" db="UniProtKB">
        <authorList>
            <consortium name="EnsemblMetazoa"/>
        </authorList>
    </citation>
    <scope>IDENTIFICATION</scope>
</reference>
<dbReference type="Proteomes" id="UP000015104">
    <property type="component" value="Unassembled WGS sequence"/>
</dbReference>
<evidence type="ECO:0000256" key="1">
    <source>
        <dbReference type="SAM" id="Phobius"/>
    </source>
</evidence>
<dbReference type="AlphaFoldDB" id="T1K5P6"/>
<keyword evidence="1" id="KW-1133">Transmembrane helix</keyword>
<dbReference type="EMBL" id="CAEY01001590">
    <property type="status" value="NOT_ANNOTATED_CDS"/>
    <property type="molecule type" value="Genomic_DNA"/>
</dbReference>
<feature type="transmembrane region" description="Helical" evidence="1">
    <location>
        <begin position="70"/>
        <end position="89"/>
    </location>
</feature>
<evidence type="ECO:0000313" key="2">
    <source>
        <dbReference type="EnsemblMetazoa" id="tetur05g07040.1"/>
    </source>
</evidence>
<proteinExistence type="predicted"/>
<evidence type="ECO:0000313" key="3">
    <source>
        <dbReference type="Proteomes" id="UP000015104"/>
    </source>
</evidence>
<sequence length="129" mass="14987">MFSGRKILRSPEDEENATLTYYDFKNFQLNVNGTHGNLNDPFVTIDVPTLVRFLRENVVKVIDHATLYKPIYLISGFMFAIVAVALGYFKYHQICPTNCSARFRKFISRFRGKIDKPIFKKSKESNQIL</sequence>
<name>T1K5P6_TETUR</name>
<protein>
    <submittedName>
        <fullName evidence="2">Uncharacterized protein</fullName>
    </submittedName>
</protein>